<comment type="caution">
    <text evidence="2">The sequence shown here is derived from an EMBL/GenBank/DDBJ whole genome shotgun (WGS) entry which is preliminary data.</text>
</comment>
<dbReference type="EMBL" id="DVNH01000016">
    <property type="protein sequence ID" value="HIU51429.1"/>
    <property type="molecule type" value="Genomic_DNA"/>
</dbReference>
<reference evidence="2" key="1">
    <citation type="submission" date="2020-10" db="EMBL/GenBank/DDBJ databases">
        <authorList>
            <person name="Gilroy R."/>
        </authorList>
    </citation>
    <scope>NUCLEOTIDE SEQUENCE</scope>
    <source>
        <strain evidence="2">CHK195-15760</strain>
    </source>
</reference>
<sequence length="174" mass="21121">SRRDKEENCSEKITYVEAGILEKVKVNKIRMDIEEDINKINERFNNGTETIDDILNYCKNYRFTFENGTKMRLVEKKHVDRLIDEHKKLLAEREQDKKRIKELEAKLEFKQWGDLDNLQFEEYMNSFIPKQRVKETIENIKERMEKEDIKGNCYNVHAVIYLLERIERMLLEDK</sequence>
<accession>A0A9D1M0M5</accession>
<dbReference type="Proteomes" id="UP000824093">
    <property type="component" value="Unassembled WGS sequence"/>
</dbReference>
<gene>
    <name evidence="2" type="ORF">IAB70_02215</name>
</gene>
<name>A0A9D1M0M5_9FIRM</name>
<proteinExistence type="predicted"/>
<keyword evidence="1" id="KW-0175">Coiled coil</keyword>
<evidence type="ECO:0000313" key="3">
    <source>
        <dbReference type="Proteomes" id="UP000824093"/>
    </source>
</evidence>
<feature type="non-terminal residue" evidence="2">
    <location>
        <position position="1"/>
    </location>
</feature>
<reference evidence="2" key="2">
    <citation type="journal article" date="2021" name="PeerJ">
        <title>Extensive microbial diversity within the chicken gut microbiome revealed by metagenomics and culture.</title>
        <authorList>
            <person name="Gilroy R."/>
            <person name="Ravi A."/>
            <person name="Getino M."/>
            <person name="Pursley I."/>
            <person name="Horton D.L."/>
            <person name="Alikhan N.F."/>
            <person name="Baker D."/>
            <person name="Gharbi K."/>
            <person name="Hall N."/>
            <person name="Watson M."/>
            <person name="Adriaenssens E.M."/>
            <person name="Foster-Nyarko E."/>
            <person name="Jarju S."/>
            <person name="Secka A."/>
            <person name="Antonio M."/>
            <person name="Oren A."/>
            <person name="Chaudhuri R.R."/>
            <person name="La Ragione R."/>
            <person name="Hildebrand F."/>
            <person name="Pallen M.J."/>
        </authorList>
    </citation>
    <scope>NUCLEOTIDE SEQUENCE</scope>
    <source>
        <strain evidence="2">CHK195-15760</strain>
    </source>
</reference>
<organism evidence="2 3">
    <name type="scientific">Candidatus Merdicola faecigallinarum</name>
    <dbReference type="NCBI Taxonomy" id="2840862"/>
    <lineage>
        <taxon>Bacteria</taxon>
        <taxon>Bacillati</taxon>
        <taxon>Bacillota</taxon>
        <taxon>Clostridia</taxon>
        <taxon>Candidatus Merdicola</taxon>
    </lineage>
</organism>
<evidence type="ECO:0000313" key="2">
    <source>
        <dbReference type="EMBL" id="HIU51429.1"/>
    </source>
</evidence>
<evidence type="ECO:0000256" key="1">
    <source>
        <dbReference type="SAM" id="Coils"/>
    </source>
</evidence>
<dbReference type="AlphaFoldDB" id="A0A9D1M0M5"/>
<protein>
    <submittedName>
        <fullName evidence="2">Uncharacterized protein</fullName>
    </submittedName>
</protein>
<feature type="coiled-coil region" evidence="1">
    <location>
        <begin position="79"/>
        <end position="106"/>
    </location>
</feature>